<keyword evidence="1" id="KW-1133">Transmembrane helix</keyword>
<reference evidence="2 3" key="1">
    <citation type="submission" date="2010-07" db="EMBL/GenBank/DDBJ databases">
        <authorList>
            <person name="Sid Ahmed O."/>
        </authorList>
    </citation>
    <scope>NUCLEOTIDE SEQUENCE [LARGE SCALE GENOMIC DNA]</scope>
    <source>
        <strain evidence="2 3">TX4248</strain>
    </source>
</reference>
<proteinExistence type="predicted"/>
<dbReference type="AlphaFoldDB" id="A0A125WAA5"/>
<feature type="transmembrane region" description="Helical" evidence="1">
    <location>
        <begin position="123"/>
        <end position="142"/>
    </location>
</feature>
<feature type="transmembrane region" description="Helical" evidence="1">
    <location>
        <begin position="154"/>
        <end position="174"/>
    </location>
</feature>
<protein>
    <submittedName>
        <fullName evidence="2">Uncharacterized protein</fullName>
    </submittedName>
</protein>
<feature type="transmembrane region" description="Helical" evidence="1">
    <location>
        <begin position="197"/>
        <end position="216"/>
    </location>
</feature>
<feature type="transmembrane region" description="Helical" evidence="1">
    <location>
        <begin position="89"/>
        <end position="117"/>
    </location>
</feature>
<accession>A0A125WAA5</accession>
<evidence type="ECO:0000256" key="1">
    <source>
        <dbReference type="SAM" id="Phobius"/>
    </source>
</evidence>
<feature type="transmembrane region" description="Helical" evidence="1">
    <location>
        <begin position="50"/>
        <end position="68"/>
    </location>
</feature>
<dbReference type="GeneID" id="60893077"/>
<gene>
    <name evidence="2" type="ORF">HMPREF9498_00054</name>
</gene>
<dbReference type="Proteomes" id="UP000004846">
    <property type="component" value="Unassembled WGS sequence"/>
</dbReference>
<dbReference type="RefSeq" id="WP_002365261.1">
    <property type="nucleotide sequence ID" value="NZ_GL454409.1"/>
</dbReference>
<name>A0A125WAA5_ENTFL</name>
<feature type="transmembrane region" description="Helical" evidence="1">
    <location>
        <begin position="21"/>
        <end position="38"/>
    </location>
</feature>
<dbReference type="HOGENOM" id="CLU_106632_0_0_9"/>
<organism evidence="2 3">
    <name type="scientific">Enterococcus faecalis TX4248</name>
    <dbReference type="NCBI Taxonomy" id="749495"/>
    <lineage>
        <taxon>Bacteria</taxon>
        <taxon>Bacillati</taxon>
        <taxon>Bacillota</taxon>
        <taxon>Bacilli</taxon>
        <taxon>Lactobacillales</taxon>
        <taxon>Enterococcaceae</taxon>
        <taxon>Enterococcus</taxon>
    </lineage>
</organism>
<keyword evidence="1" id="KW-0812">Transmembrane</keyword>
<comment type="caution">
    <text evidence="2">The sequence shown here is derived from an EMBL/GenBank/DDBJ whole genome shotgun (WGS) entry which is preliminary data.</text>
</comment>
<evidence type="ECO:0000313" key="3">
    <source>
        <dbReference type="Proteomes" id="UP000004846"/>
    </source>
</evidence>
<dbReference type="EMBL" id="AEBR01000003">
    <property type="protein sequence ID" value="EFM84309.1"/>
    <property type="molecule type" value="Genomic_DNA"/>
</dbReference>
<evidence type="ECO:0000313" key="2">
    <source>
        <dbReference type="EMBL" id="EFM84309.1"/>
    </source>
</evidence>
<keyword evidence="1" id="KW-0472">Membrane</keyword>
<sequence>MFISVKSYALFNIKMLLKDKIPLLWSIALPVITFFMNYRSVTNEWELAYWWVYIVVCSYVYGVGVYALQLKEYGSLKTIFSINNSPWAFFLGNLLTQIMFSFISVNLLNLIVVILLPLSFLRLFLYSFITIIACLPVAFFSYNLTLIKKVHANTINSIFTMLIFGLFILLNTNIELNKYNPLSILSNVLIEHKNMDVFKYVTFSIFLVFISMYSIVKFEPISNERR</sequence>